<proteinExistence type="inferred from homology"/>
<gene>
    <name evidence="8" type="ORF">BST86_14125</name>
</gene>
<dbReference type="Pfam" id="PF03572">
    <property type="entry name" value="Peptidase_S41"/>
    <property type="match status" value="1"/>
</dbReference>
<dbReference type="SUPFAM" id="SSF50156">
    <property type="entry name" value="PDZ domain-like"/>
    <property type="match status" value="1"/>
</dbReference>
<dbReference type="PROSITE" id="PS50106">
    <property type="entry name" value="PDZ"/>
    <property type="match status" value="1"/>
</dbReference>
<dbReference type="GO" id="GO:0030288">
    <property type="term" value="C:outer membrane-bounded periplasmic space"/>
    <property type="evidence" value="ECO:0007669"/>
    <property type="project" value="TreeGrafter"/>
</dbReference>
<reference evidence="8 9" key="1">
    <citation type="submission" date="2016-11" db="EMBL/GenBank/DDBJ databases">
        <title>Trade-off between light-utilization and light-protection in marine flavobacteria.</title>
        <authorList>
            <person name="Kumagai Y."/>
        </authorList>
    </citation>
    <scope>NUCLEOTIDE SEQUENCE [LARGE SCALE GENOMIC DNA]</scope>
    <source>
        <strain evidence="8 9">JCM 17109</strain>
    </source>
</reference>
<dbReference type="GO" id="GO:0008236">
    <property type="term" value="F:serine-type peptidase activity"/>
    <property type="evidence" value="ECO:0007669"/>
    <property type="project" value="UniProtKB-KW"/>
</dbReference>
<dbReference type="Gene3D" id="2.30.42.10">
    <property type="match status" value="1"/>
</dbReference>
<keyword evidence="6" id="KW-1133">Transmembrane helix</keyword>
<dbReference type="AlphaFoldDB" id="A0A2S9WXP0"/>
<keyword evidence="9" id="KW-1185">Reference proteome</keyword>
<keyword evidence="3 5" id="KW-0378">Hydrolase</keyword>
<dbReference type="InterPro" id="IPR036034">
    <property type="entry name" value="PDZ_sf"/>
</dbReference>
<dbReference type="SMART" id="SM00245">
    <property type="entry name" value="TSPc"/>
    <property type="match status" value="1"/>
</dbReference>
<evidence type="ECO:0000313" key="9">
    <source>
        <dbReference type="Proteomes" id="UP000239532"/>
    </source>
</evidence>
<feature type="domain" description="PDZ" evidence="7">
    <location>
        <begin position="90"/>
        <end position="172"/>
    </location>
</feature>
<evidence type="ECO:0000256" key="2">
    <source>
        <dbReference type="ARBA" id="ARBA00022670"/>
    </source>
</evidence>
<comment type="caution">
    <text evidence="8">The sequence shown here is derived from an EMBL/GenBank/DDBJ whole genome shotgun (WGS) entry which is preliminary data.</text>
</comment>
<name>A0A2S9WXP0_9FLAO</name>
<evidence type="ECO:0000256" key="1">
    <source>
        <dbReference type="ARBA" id="ARBA00009179"/>
    </source>
</evidence>
<keyword evidence="6" id="KW-0472">Membrane</keyword>
<evidence type="ECO:0000259" key="7">
    <source>
        <dbReference type="PROSITE" id="PS50106"/>
    </source>
</evidence>
<dbReference type="SMART" id="SM00228">
    <property type="entry name" value="PDZ"/>
    <property type="match status" value="1"/>
</dbReference>
<sequence length="530" mass="59197">MKKQYLYYPLFLGIFFGLGILIGNLLSVNGMDDAFTTSGNLKKRKLNRLIDIIDQRYVDEVNTDSIVDVTVNGILQNLDPHSIYISTDQAQAVADDMRGNFVGIGIRYFVNEDTISVLSTIKDGPSQKAGIKSGDRILTVDGRPLYGENKVSTDQLKGESGSRITLGVLKPGDSTVFKIPVTRGQIAIKSVDAAYMLTNELGYIKVNRFAESTTAEFNRAIDILKRKGAQQVAVDLRDNPGGVLQAALDMADEFLKDDQLMLFQKDRNNKRKNSYATSDGDFEDKPVFILINENSASASEVVAGALQDNDKGTIIGRRSFGKGLVQQEMQLGDGSAVRLTVARYYTPTGRSIQRPYDSGNEDYFNEYLERYENGELQDKSNIEVNDSLMYKTPAGKIVYGGGGIIPDVFVAGPKGYENQTLDYFARTGFADRVANDFLRTEGSYLRYMPEKEFVDSYQVPETLLLEFYQRARGGNNKSLRLTGNREFMMLLLKASLAEQLYGTELKVKLLNTMDPMIDRLKELSRDRKNT</sequence>
<dbReference type="Gene3D" id="3.90.226.10">
    <property type="entry name" value="2-enoyl-CoA Hydratase, Chain A, domain 1"/>
    <property type="match status" value="1"/>
</dbReference>
<keyword evidence="4 5" id="KW-0720">Serine protease</keyword>
<dbReference type="PANTHER" id="PTHR32060">
    <property type="entry name" value="TAIL-SPECIFIC PROTEASE"/>
    <property type="match status" value="1"/>
</dbReference>
<dbReference type="GO" id="GO:0007165">
    <property type="term" value="P:signal transduction"/>
    <property type="evidence" value="ECO:0007669"/>
    <property type="project" value="TreeGrafter"/>
</dbReference>
<keyword evidence="2 5" id="KW-0645">Protease</keyword>
<dbReference type="OrthoDB" id="9812068at2"/>
<comment type="similarity">
    <text evidence="1 5">Belongs to the peptidase S41A family.</text>
</comment>
<dbReference type="InterPro" id="IPR005151">
    <property type="entry name" value="Tail-specific_protease"/>
</dbReference>
<feature type="transmembrane region" description="Helical" evidence="6">
    <location>
        <begin position="7"/>
        <end position="26"/>
    </location>
</feature>
<evidence type="ECO:0000256" key="6">
    <source>
        <dbReference type="SAM" id="Phobius"/>
    </source>
</evidence>
<dbReference type="CDD" id="cd07560">
    <property type="entry name" value="Peptidase_S41_CPP"/>
    <property type="match status" value="1"/>
</dbReference>
<dbReference type="InterPro" id="IPR004447">
    <property type="entry name" value="Peptidase_S41A"/>
</dbReference>
<dbReference type="CDD" id="cd06782">
    <property type="entry name" value="cpPDZ_CPP-like"/>
    <property type="match status" value="1"/>
</dbReference>
<dbReference type="RefSeq" id="WP_105983824.1">
    <property type="nucleotide sequence ID" value="NZ_MQUC01000003.1"/>
</dbReference>
<evidence type="ECO:0000256" key="3">
    <source>
        <dbReference type="ARBA" id="ARBA00022801"/>
    </source>
</evidence>
<dbReference type="EMBL" id="MQUC01000003">
    <property type="protein sequence ID" value="PRP68146.1"/>
    <property type="molecule type" value="Genomic_DNA"/>
</dbReference>
<dbReference type="GO" id="GO:0006508">
    <property type="term" value="P:proteolysis"/>
    <property type="evidence" value="ECO:0007669"/>
    <property type="project" value="UniProtKB-KW"/>
</dbReference>
<dbReference type="GO" id="GO:0004175">
    <property type="term" value="F:endopeptidase activity"/>
    <property type="evidence" value="ECO:0007669"/>
    <property type="project" value="TreeGrafter"/>
</dbReference>
<evidence type="ECO:0000313" key="8">
    <source>
        <dbReference type="EMBL" id="PRP68146.1"/>
    </source>
</evidence>
<dbReference type="Proteomes" id="UP000239532">
    <property type="component" value="Unassembled WGS sequence"/>
</dbReference>
<accession>A0A2S9WXP0</accession>
<protein>
    <submittedName>
        <fullName evidence="8">Peptidase S41</fullName>
    </submittedName>
</protein>
<dbReference type="Gene3D" id="3.30.750.44">
    <property type="match status" value="1"/>
</dbReference>
<dbReference type="InterPro" id="IPR029045">
    <property type="entry name" value="ClpP/crotonase-like_dom_sf"/>
</dbReference>
<dbReference type="NCBIfam" id="TIGR00225">
    <property type="entry name" value="prc"/>
    <property type="match status" value="1"/>
</dbReference>
<evidence type="ECO:0000256" key="4">
    <source>
        <dbReference type="ARBA" id="ARBA00022825"/>
    </source>
</evidence>
<dbReference type="Pfam" id="PF13180">
    <property type="entry name" value="PDZ_2"/>
    <property type="match status" value="1"/>
</dbReference>
<dbReference type="SUPFAM" id="SSF52096">
    <property type="entry name" value="ClpP/crotonase"/>
    <property type="match status" value="1"/>
</dbReference>
<dbReference type="InterPro" id="IPR001478">
    <property type="entry name" value="PDZ"/>
</dbReference>
<keyword evidence="6" id="KW-0812">Transmembrane</keyword>
<evidence type="ECO:0000256" key="5">
    <source>
        <dbReference type="RuleBase" id="RU004404"/>
    </source>
</evidence>
<organism evidence="8 9">
    <name type="scientific">Nonlabens agnitus</name>
    <dbReference type="NCBI Taxonomy" id="870484"/>
    <lineage>
        <taxon>Bacteria</taxon>
        <taxon>Pseudomonadati</taxon>
        <taxon>Bacteroidota</taxon>
        <taxon>Flavobacteriia</taxon>
        <taxon>Flavobacteriales</taxon>
        <taxon>Flavobacteriaceae</taxon>
        <taxon>Nonlabens</taxon>
    </lineage>
</organism>
<dbReference type="PANTHER" id="PTHR32060:SF30">
    <property type="entry name" value="CARBOXY-TERMINAL PROCESSING PROTEASE CTPA"/>
    <property type="match status" value="1"/>
</dbReference>